<organism evidence="2 3">
    <name type="scientific">Phaeobacter porticola</name>
    <dbReference type="NCBI Taxonomy" id="1844006"/>
    <lineage>
        <taxon>Bacteria</taxon>
        <taxon>Pseudomonadati</taxon>
        <taxon>Pseudomonadota</taxon>
        <taxon>Alphaproteobacteria</taxon>
        <taxon>Rhodobacterales</taxon>
        <taxon>Roseobacteraceae</taxon>
        <taxon>Phaeobacter</taxon>
    </lineage>
</organism>
<accession>A0A1L3IA10</accession>
<gene>
    <name evidence="2" type="ORF">PhaeoP97_03530</name>
</gene>
<proteinExistence type="predicted"/>
<evidence type="ECO:0000256" key="1">
    <source>
        <dbReference type="SAM" id="SignalP"/>
    </source>
</evidence>
<name>A0A1L3IA10_9RHOB</name>
<dbReference type="STRING" id="1844006.PhaeoP97_03530"/>
<sequence length="78" mass="8446" precursor="true">MRTCMFLALLALPSPALADPAMECSEMATQVKVRTCLETDKTRTNMALSRAFEYARESAADLDVSTGRYSAVPALEVG</sequence>
<dbReference type="AlphaFoldDB" id="A0A1L3IA10"/>
<evidence type="ECO:0000313" key="3">
    <source>
        <dbReference type="Proteomes" id="UP000183859"/>
    </source>
</evidence>
<protein>
    <recommendedName>
        <fullName evidence="4">DUF1311 domain-containing protein</fullName>
    </recommendedName>
</protein>
<reference evidence="3" key="1">
    <citation type="submission" date="2016-07" db="EMBL/GenBank/DDBJ databases">
        <title>Phaeobacter portensis sp. nov., a tropodithietic acid producing bacterium isolated from a German harbor.</title>
        <authorList>
            <person name="Freese H.M."/>
            <person name="Bunk B."/>
            <person name="Breider S."/>
            <person name="Brinkhoff T."/>
        </authorList>
    </citation>
    <scope>NUCLEOTIDE SEQUENCE [LARGE SCALE GENOMIC DNA]</scope>
    <source>
        <strain evidence="3">P97</strain>
    </source>
</reference>
<dbReference type="KEGG" id="php:PhaeoP97_03530"/>
<dbReference type="EMBL" id="CP016364">
    <property type="protein sequence ID" value="APG48882.1"/>
    <property type="molecule type" value="Genomic_DNA"/>
</dbReference>
<feature type="chain" id="PRO_5013222008" description="DUF1311 domain-containing protein" evidence="1">
    <location>
        <begin position="19"/>
        <end position="78"/>
    </location>
</feature>
<feature type="signal peptide" evidence="1">
    <location>
        <begin position="1"/>
        <end position="18"/>
    </location>
</feature>
<keyword evidence="3" id="KW-1185">Reference proteome</keyword>
<evidence type="ECO:0008006" key="4">
    <source>
        <dbReference type="Google" id="ProtNLM"/>
    </source>
</evidence>
<evidence type="ECO:0000313" key="2">
    <source>
        <dbReference type="EMBL" id="APG48882.1"/>
    </source>
</evidence>
<dbReference type="Proteomes" id="UP000183859">
    <property type="component" value="Chromosome"/>
</dbReference>
<keyword evidence="1" id="KW-0732">Signal</keyword>